<evidence type="ECO:0000313" key="1">
    <source>
        <dbReference type="EMBL" id="HIH93650.1"/>
    </source>
</evidence>
<sequence length="51" mass="5818">MKSKTVLGKGCTLWRNNSAPFPYEVAEKLGLRPGDKFQYVYCGDHIEVEKL</sequence>
<protein>
    <submittedName>
        <fullName evidence="1">Uncharacterized protein</fullName>
    </submittedName>
</protein>
<dbReference type="RefSeq" id="WP_157860354.1">
    <property type="nucleotide sequence ID" value="NZ_DUJU01000074.1"/>
</dbReference>
<reference evidence="1" key="1">
    <citation type="journal article" date="2020" name="bioRxiv">
        <title>A rank-normalized archaeal taxonomy based on genome phylogeny resolves widespread incomplete and uneven classifications.</title>
        <authorList>
            <person name="Rinke C."/>
            <person name="Chuvochina M."/>
            <person name="Mussig A.J."/>
            <person name="Chaumeil P.-A."/>
            <person name="Waite D.W."/>
            <person name="Whitman W.B."/>
            <person name="Parks D.H."/>
            <person name="Hugenholtz P."/>
        </authorList>
    </citation>
    <scope>NUCLEOTIDE SEQUENCE</scope>
    <source>
        <strain evidence="1">UBA8876</strain>
    </source>
</reference>
<dbReference type="Proteomes" id="UP000600774">
    <property type="component" value="Unassembled WGS sequence"/>
</dbReference>
<name>A0A832W9W2_9EURY</name>
<dbReference type="EMBL" id="DUJU01000074">
    <property type="protein sequence ID" value="HIH93650.1"/>
    <property type="molecule type" value="Genomic_DNA"/>
</dbReference>
<dbReference type="AlphaFoldDB" id="A0A832W9W2"/>
<accession>A0A832W9W2</accession>
<proteinExistence type="predicted"/>
<dbReference type="GeneID" id="43446202"/>
<gene>
    <name evidence="1" type="ORF">HA338_06295</name>
</gene>
<evidence type="ECO:0000313" key="2">
    <source>
        <dbReference type="Proteomes" id="UP000600774"/>
    </source>
</evidence>
<organism evidence="1 2">
    <name type="scientific">Methanosarcina acetivorans</name>
    <dbReference type="NCBI Taxonomy" id="2214"/>
    <lineage>
        <taxon>Archaea</taxon>
        <taxon>Methanobacteriati</taxon>
        <taxon>Methanobacteriota</taxon>
        <taxon>Stenosarchaea group</taxon>
        <taxon>Methanomicrobia</taxon>
        <taxon>Methanosarcinales</taxon>
        <taxon>Methanosarcinaceae</taxon>
        <taxon>Methanosarcina</taxon>
    </lineage>
</organism>
<comment type="caution">
    <text evidence="1">The sequence shown here is derived from an EMBL/GenBank/DDBJ whole genome shotgun (WGS) entry which is preliminary data.</text>
</comment>